<dbReference type="Proteomes" id="UP000693892">
    <property type="component" value="Unassembled WGS sequence"/>
</dbReference>
<evidence type="ECO:0000313" key="3">
    <source>
        <dbReference type="Proteomes" id="UP000693892"/>
    </source>
</evidence>
<dbReference type="EMBL" id="CAJVAP010000023">
    <property type="protein sequence ID" value="CAG7615966.1"/>
    <property type="molecule type" value="Genomic_DNA"/>
</dbReference>
<reference evidence="2" key="1">
    <citation type="submission" date="2021-06" db="EMBL/GenBank/DDBJ databases">
        <authorList>
            <person name="Criscuolo A."/>
        </authorList>
    </citation>
    <scope>NUCLEOTIDE SEQUENCE</scope>
    <source>
        <strain evidence="2">CIP111803</strain>
    </source>
</reference>
<dbReference type="Pfam" id="PF00293">
    <property type="entry name" value="NUDIX"/>
    <property type="match status" value="1"/>
</dbReference>
<dbReference type="CDD" id="cd03424">
    <property type="entry name" value="NUDIX_ADPRase_Nudt5_UGPPase_Nudt14"/>
    <property type="match status" value="1"/>
</dbReference>
<organism evidence="2 3">
    <name type="scientific">Leucobacter soli</name>
    <dbReference type="NCBI Taxonomy" id="2812850"/>
    <lineage>
        <taxon>Bacteria</taxon>
        <taxon>Bacillati</taxon>
        <taxon>Actinomycetota</taxon>
        <taxon>Actinomycetes</taxon>
        <taxon>Micrococcales</taxon>
        <taxon>Microbacteriaceae</taxon>
        <taxon>Leucobacter</taxon>
    </lineage>
</organism>
<gene>
    <name evidence="2" type="ORF">LEUCIP111803_01934</name>
</gene>
<name>A0A916NPM3_9MICO</name>
<dbReference type="PROSITE" id="PS51462">
    <property type="entry name" value="NUDIX"/>
    <property type="match status" value="1"/>
</dbReference>
<sequence length="235" mass="24606">MPEFQPVYEAAGSLSVRLEAAEVEHPPGHRYRHHRLVVADGRPGVAVAARRGAQLLMVRSVRVSTGEELWELPRGSSEAVDAVGGAIGTDALGGAIGTDAVGDAAGTSAVGGATGASAAGEPDDAYSDAALIRAAMRELFEETGYTGVDPRVIGRYYVDSTMFPQRFGIVACTVDESVPLGTTDEEVEEARWFELAELRRLAGEYGIRDAHTLVALGLVAGPEADPRESGTGRTA</sequence>
<evidence type="ECO:0000259" key="1">
    <source>
        <dbReference type="PROSITE" id="PS51462"/>
    </source>
</evidence>
<keyword evidence="3" id="KW-1185">Reference proteome</keyword>
<evidence type="ECO:0000313" key="2">
    <source>
        <dbReference type="EMBL" id="CAG7615966.1"/>
    </source>
</evidence>
<dbReference type="InterPro" id="IPR000086">
    <property type="entry name" value="NUDIX_hydrolase_dom"/>
</dbReference>
<accession>A0A916NPM3</accession>
<comment type="caution">
    <text evidence="2">The sequence shown here is derived from an EMBL/GenBank/DDBJ whole genome shotgun (WGS) entry which is preliminary data.</text>
</comment>
<protein>
    <recommendedName>
        <fullName evidence="1">Nudix hydrolase domain-containing protein</fullName>
    </recommendedName>
</protein>
<dbReference type="AlphaFoldDB" id="A0A916NPM3"/>
<dbReference type="RefSeq" id="WP_218115874.1">
    <property type="nucleotide sequence ID" value="NZ_CAJVAP010000023.1"/>
</dbReference>
<feature type="domain" description="Nudix hydrolase" evidence="1">
    <location>
        <begin position="40"/>
        <end position="215"/>
    </location>
</feature>
<proteinExistence type="predicted"/>